<gene>
    <name evidence="1" type="ORF">NITFAB_2266</name>
</gene>
<proteinExistence type="predicted"/>
<dbReference type="AlphaFoldDB" id="A0A2X0QWP6"/>
<name>A0A2X0QWP6_9PROT</name>
<accession>A0A2X0QWP6</accession>
<evidence type="ECO:0000313" key="1">
    <source>
        <dbReference type="EMBL" id="SPS06673.1"/>
    </source>
</evidence>
<protein>
    <submittedName>
        <fullName evidence="1">Uncharacterized protein</fullName>
    </submittedName>
</protein>
<reference evidence="1" key="1">
    <citation type="submission" date="2018-05" db="EMBL/GenBank/DDBJ databases">
        <authorList>
            <person name="Lanie J.A."/>
            <person name="Ng W.-L."/>
            <person name="Kazmierczak K.M."/>
            <person name="Andrzejewski T.M."/>
            <person name="Davidsen T.M."/>
            <person name="Wayne K.J."/>
            <person name="Tettelin H."/>
            <person name="Glass J.I."/>
            <person name="Rusch D."/>
            <person name="Podicherti R."/>
            <person name="Tsui H.-C.T."/>
            <person name="Winkler M.E."/>
        </authorList>
    </citation>
    <scope>NUCLEOTIDE SEQUENCE</scope>
    <source>
        <strain evidence="1">KNB</strain>
    </source>
</reference>
<dbReference type="EMBL" id="LS423452">
    <property type="protein sequence ID" value="SPS06673.1"/>
    <property type="molecule type" value="Genomic_DNA"/>
</dbReference>
<organism evidence="1">
    <name type="scientific">Candidatus Nitrotoga fabula</name>
    <dbReference type="NCBI Taxonomy" id="2182327"/>
    <lineage>
        <taxon>Bacteria</taxon>
        <taxon>Pseudomonadati</taxon>
        <taxon>Pseudomonadota</taxon>
        <taxon>Betaproteobacteria</taxon>
        <taxon>Nitrosomonadales</taxon>
        <taxon>Gallionellaceae</taxon>
        <taxon>Candidatus Nitrotoga</taxon>
    </lineage>
</organism>
<sequence length="134" mass="14501">MAHNQKHKPGQGGKNKPEQDLQFDTLGIVADLRDKEGRNLAQAFLRETKDPEFSALLDIANAKGMRYVVAAGRFNGTGIVGSLCDDTETLNAAIAMANTRMNEIGSRTIGWVVMPGVCADMLKKATQRPASKAR</sequence>